<evidence type="ECO:0000313" key="5">
    <source>
        <dbReference type="EMBL" id="KAK8057025.1"/>
    </source>
</evidence>
<feature type="compositionally biased region" description="Acidic residues" evidence="3">
    <location>
        <begin position="837"/>
        <end position="851"/>
    </location>
</feature>
<dbReference type="Pfam" id="PF11917">
    <property type="entry name" value="DUF3435"/>
    <property type="match status" value="1"/>
</dbReference>
<dbReference type="EMBL" id="JAQQWM010000007">
    <property type="protein sequence ID" value="KAK8057025.1"/>
    <property type="molecule type" value="Genomic_DNA"/>
</dbReference>
<evidence type="ECO:0000256" key="1">
    <source>
        <dbReference type="ARBA" id="ARBA00011353"/>
    </source>
</evidence>
<dbReference type="InterPro" id="IPR013087">
    <property type="entry name" value="Znf_C2H2_type"/>
</dbReference>
<evidence type="ECO:0000256" key="3">
    <source>
        <dbReference type="SAM" id="MobiDB-lite"/>
    </source>
</evidence>
<dbReference type="Gene3D" id="3.30.160.60">
    <property type="entry name" value="Classic Zinc Finger"/>
    <property type="match status" value="1"/>
</dbReference>
<feature type="region of interest" description="Disordered" evidence="3">
    <location>
        <begin position="890"/>
        <end position="922"/>
    </location>
</feature>
<feature type="compositionally biased region" description="Low complexity" evidence="3">
    <location>
        <begin position="890"/>
        <end position="902"/>
    </location>
</feature>
<feature type="domain" description="C2H2-type" evidence="4">
    <location>
        <begin position="609"/>
        <end position="637"/>
    </location>
</feature>
<dbReference type="InterPro" id="IPR021842">
    <property type="entry name" value="DUF3435"/>
</dbReference>
<dbReference type="Pfam" id="PF00096">
    <property type="entry name" value="zf-C2H2"/>
    <property type="match status" value="1"/>
</dbReference>
<evidence type="ECO:0000259" key="4">
    <source>
        <dbReference type="PROSITE" id="PS50157"/>
    </source>
</evidence>
<protein>
    <recommendedName>
        <fullName evidence="4">C2H2-type domain-containing protein</fullName>
    </recommendedName>
</protein>
<organism evidence="5 6">
    <name type="scientific">Apiospora saccharicola</name>
    <dbReference type="NCBI Taxonomy" id="335842"/>
    <lineage>
        <taxon>Eukaryota</taxon>
        <taxon>Fungi</taxon>
        <taxon>Dikarya</taxon>
        <taxon>Ascomycota</taxon>
        <taxon>Pezizomycotina</taxon>
        <taxon>Sordariomycetes</taxon>
        <taxon>Xylariomycetidae</taxon>
        <taxon>Amphisphaeriales</taxon>
        <taxon>Apiosporaceae</taxon>
        <taxon>Apiospora</taxon>
    </lineage>
</organism>
<keyword evidence="2" id="KW-0479">Metal-binding</keyword>
<dbReference type="Gene3D" id="2.40.50.40">
    <property type="match status" value="1"/>
</dbReference>
<feature type="region of interest" description="Disordered" evidence="3">
    <location>
        <begin position="1"/>
        <end position="23"/>
    </location>
</feature>
<comment type="subunit">
    <text evidence="1">Component of the NuA4 histone acetyltransferase complex.</text>
</comment>
<dbReference type="PROSITE" id="PS00028">
    <property type="entry name" value="ZINC_FINGER_C2H2_1"/>
    <property type="match status" value="4"/>
</dbReference>
<accession>A0ABR1UDP3</accession>
<gene>
    <name evidence="5" type="ORF">PG996_010962</name>
</gene>
<dbReference type="InterPro" id="IPR016197">
    <property type="entry name" value="Chromo-like_dom_sf"/>
</dbReference>
<dbReference type="CDD" id="cd00024">
    <property type="entry name" value="CD_CSD"/>
    <property type="match status" value="1"/>
</dbReference>
<evidence type="ECO:0000313" key="6">
    <source>
        <dbReference type="Proteomes" id="UP001446871"/>
    </source>
</evidence>
<reference evidence="5 6" key="1">
    <citation type="submission" date="2023-01" db="EMBL/GenBank/DDBJ databases">
        <title>Analysis of 21 Apiospora genomes using comparative genomics revels a genus with tremendous synthesis potential of carbohydrate active enzymes and secondary metabolites.</title>
        <authorList>
            <person name="Sorensen T."/>
        </authorList>
    </citation>
    <scope>NUCLEOTIDE SEQUENCE [LARGE SCALE GENOMIC DNA]</scope>
    <source>
        <strain evidence="5 6">CBS 83171</strain>
    </source>
</reference>
<keyword evidence="6" id="KW-1185">Reference proteome</keyword>
<dbReference type="PANTHER" id="PTHR37535:SF3">
    <property type="entry name" value="FLUG DOMAIN-CONTAINING PROTEIN"/>
    <property type="match status" value="1"/>
</dbReference>
<proteinExistence type="predicted"/>
<sequence>MPPHNADQVAPLTGTSSGPLSDEERKSLALRYYNDHLSQPSNDKPFVAKETLAERDRIWNRWNKYCEEVEVDSRTTWLSFAQAPDAPETQAHFVTFLKIYVEDSTQKRVVLGLEEYQWKRTVTSAFSLMEVWRRLVAAAEYHVMKEQRKAAPSEAGTWTLRWICKDEGAREGPAYIIVKLIFMNIAVELDLDMDTSYLKVAMTSVDVDVVLKSLWSRADIIRCKPETRVSFHSVILLAAIGGFRRGTLLDLKFNQFEVAVVRDPANPARTKIVMTVFIKRNKIKETSKTSRARNGGWIGFSITLVPNSTFCLGSQILTRGIQKKAFKVDFKTIDEIFDRPKLESVDFVPLEWKQEMMEEMIFSISSNKLNELWHSVLLAAGFRRDPRLYALRVGTGTNLDGVLSDAMRNYVMSHTTNVFESNYQTSRSRAQLMKLAFGAEAGNHDPLFQRLNDISLSRDPGAPTEVTADEKQVFEERQDVRAQRSELRAARDRTKKHAIRNKLNYLLKTLSQLKLEEKRAAYFERVDLLRAQGQCTTDDSKVIGLSGDLPPAIARVSQLLQIPSKQCTAEYEVDLRRFMSAVLAYLNNAHVISDDNDTKAEAEVTGQHSRCLFCEITFTDRSSLTRHTKTRHTKDTTFSRPFTCPKCDEQVDGPEQWSNHVERVHGRANAPNWKREGGQHVCCLCGLGFTTEPRLVAHMNRHVQGSASGWPCQGRICTGLFQNKREWLGHCQACHLPSSQVCDLCDHICSTASGLTRHLSATHAADFREPFPKHVMMAHHGGAETYGAHGVHVGADRQDRLVTDSVPTPPYSVMDQAERLSASCLRKRSWSDVDLDLEDENEGEDGPDDPDCPSPDGVSPVSERAITGAELPPVPIELIDPALLEEGLQTPTATEASSPPTSYDGSAMDVEEHQDGSQDPPSYKIGCILERWKKNTFLIQWEADRSYWWVPRKDILDEEMVREFETSYQGYHRGVEVLGKKRQGGKMRYRLRWTGRPAAEDTWVDEKDLSPELRSLHLQRSPPPCERAPDLAMPQSSLRNAYSATRLDFPVRRSALPKYVCPSRRRPTQHSTASACGLQASHASVGRGGFVRAASYYRAGSHAQ</sequence>
<dbReference type="SMART" id="SM00355">
    <property type="entry name" value="ZnF_C2H2"/>
    <property type="match status" value="5"/>
</dbReference>
<dbReference type="PANTHER" id="PTHR37535">
    <property type="entry name" value="FLUG DOMAIN PROTEIN"/>
    <property type="match status" value="1"/>
</dbReference>
<dbReference type="PROSITE" id="PS50157">
    <property type="entry name" value="ZINC_FINGER_C2H2_2"/>
    <property type="match status" value="1"/>
</dbReference>
<dbReference type="SUPFAM" id="SSF54160">
    <property type="entry name" value="Chromo domain-like"/>
    <property type="match status" value="1"/>
</dbReference>
<dbReference type="Proteomes" id="UP001446871">
    <property type="component" value="Unassembled WGS sequence"/>
</dbReference>
<keyword evidence="2" id="KW-0863">Zinc-finger</keyword>
<evidence type="ECO:0000256" key="2">
    <source>
        <dbReference type="PROSITE-ProRule" id="PRU00042"/>
    </source>
</evidence>
<name>A0ABR1UDP3_9PEZI</name>
<comment type="caution">
    <text evidence="5">The sequence shown here is derived from an EMBL/GenBank/DDBJ whole genome shotgun (WGS) entry which is preliminary data.</text>
</comment>
<keyword evidence="2" id="KW-0862">Zinc</keyword>
<feature type="region of interest" description="Disordered" evidence="3">
    <location>
        <begin position="837"/>
        <end position="872"/>
    </location>
</feature>